<name>A0A6A4Q1J5_LUPAL</name>
<keyword evidence="4" id="KW-1185">Reference proteome</keyword>
<keyword evidence="1" id="KW-1133">Transmembrane helix</keyword>
<evidence type="ECO:0000313" key="4">
    <source>
        <dbReference type="Proteomes" id="UP000447434"/>
    </source>
</evidence>
<proteinExistence type="predicted"/>
<keyword evidence="2" id="KW-0732">Signal</keyword>
<dbReference type="PANTHER" id="PTHR32499:SF3">
    <property type="entry name" value="FASCICLIN-LIKE ARABINOGALACTAN PROTEIN 16"/>
    <property type="match status" value="1"/>
</dbReference>
<evidence type="ECO:0000313" key="3">
    <source>
        <dbReference type="EMBL" id="KAE9607650.1"/>
    </source>
</evidence>
<evidence type="ECO:0000256" key="1">
    <source>
        <dbReference type="SAM" id="Phobius"/>
    </source>
</evidence>
<protein>
    <recommendedName>
        <fullName evidence="5">FAS1 domain-containing protein</fullName>
    </recommendedName>
</protein>
<dbReference type="InterPro" id="IPR044654">
    <property type="entry name" value="FLA15/16/17/18"/>
</dbReference>
<accession>A0A6A4Q1J5</accession>
<organism evidence="3 4">
    <name type="scientific">Lupinus albus</name>
    <name type="common">White lupine</name>
    <name type="synonym">Lupinus termis</name>
    <dbReference type="NCBI Taxonomy" id="3870"/>
    <lineage>
        <taxon>Eukaryota</taxon>
        <taxon>Viridiplantae</taxon>
        <taxon>Streptophyta</taxon>
        <taxon>Embryophyta</taxon>
        <taxon>Tracheophyta</taxon>
        <taxon>Spermatophyta</taxon>
        <taxon>Magnoliopsida</taxon>
        <taxon>eudicotyledons</taxon>
        <taxon>Gunneridae</taxon>
        <taxon>Pentapetalae</taxon>
        <taxon>rosids</taxon>
        <taxon>fabids</taxon>
        <taxon>Fabales</taxon>
        <taxon>Fabaceae</taxon>
        <taxon>Papilionoideae</taxon>
        <taxon>50 kb inversion clade</taxon>
        <taxon>genistoids sensu lato</taxon>
        <taxon>core genistoids</taxon>
        <taxon>Genisteae</taxon>
        <taxon>Lupinus</taxon>
    </lineage>
</organism>
<reference evidence="4" key="1">
    <citation type="journal article" date="2020" name="Nat. Commun.">
        <title>Genome sequence of the cluster root forming white lupin.</title>
        <authorList>
            <person name="Hufnagel B."/>
            <person name="Marques A."/>
            <person name="Soriano A."/>
            <person name="Marques L."/>
            <person name="Divol F."/>
            <person name="Doumas P."/>
            <person name="Sallet E."/>
            <person name="Mancinotti D."/>
            <person name="Carrere S."/>
            <person name="Marande W."/>
            <person name="Arribat S."/>
            <person name="Keller J."/>
            <person name="Huneau C."/>
            <person name="Blein T."/>
            <person name="Aime D."/>
            <person name="Laguerre M."/>
            <person name="Taylor J."/>
            <person name="Schubert V."/>
            <person name="Nelson M."/>
            <person name="Geu-Flores F."/>
            <person name="Crespi M."/>
            <person name="Gallardo-Guerrero K."/>
            <person name="Delaux P.-M."/>
            <person name="Salse J."/>
            <person name="Berges H."/>
            <person name="Guyot R."/>
            <person name="Gouzy J."/>
            <person name="Peret B."/>
        </authorList>
    </citation>
    <scope>NUCLEOTIDE SEQUENCE [LARGE SCALE GENOMIC DNA]</scope>
    <source>
        <strain evidence="4">cv. Amiga</strain>
    </source>
</reference>
<comment type="caution">
    <text evidence="3">The sequence shown here is derived from an EMBL/GenBank/DDBJ whole genome shotgun (WGS) entry which is preliminary data.</text>
</comment>
<gene>
    <name evidence="3" type="ORF">Lalb_Chr09g0332271</name>
</gene>
<dbReference type="OrthoDB" id="286301at2759"/>
<keyword evidence="1" id="KW-0472">Membrane</keyword>
<dbReference type="PANTHER" id="PTHR32499">
    <property type="entry name" value="FASCICLIN-LIKE ARABINOGALACTAN PROTEIN 16"/>
    <property type="match status" value="1"/>
</dbReference>
<dbReference type="Proteomes" id="UP000447434">
    <property type="component" value="Chromosome 9"/>
</dbReference>
<feature type="chain" id="PRO_5025389498" description="FAS1 domain-containing protein" evidence="2">
    <location>
        <begin position="24"/>
        <end position="141"/>
    </location>
</feature>
<dbReference type="AlphaFoldDB" id="A0A6A4Q1J5"/>
<dbReference type="EMBL" id="WOCE01000009">
    <property type="protein sequence ID" value="KAE9607650.1"/>
    <property type="molecule type" value="Genomic_DNA"/>
</dbReference>
<feature type="transmembrane region" description="Helical" evidence="1">
    <location>
        <begin position="99"/>
        <end position="119"/>
    </location>
</feature>
<sequence>MNSSIFLLLTLLLFLSFSSSSLSSSHINSNSILVAFLDSHYNELAELVEKALPLHKLEDAVGNHNITIFSRRNLNSLQTPLMSHIIPTMIFSTLEHQNLFSLGFMAPYLLWYTHFPFIFNHSQCSKMRSAIHNADAIMRTQ</sequence>
<evidence type="ECO:0008006" key="5">
    <source>
        <dbReference type="Google" id="ProtNLM"/>
    </source>
</evidence>
<evidence type="ECO:0000256" key="2">
    <source>
        <dbReference type="SAM" id="SignalP"/>
    </source>
</evidence>
<feature type="signal peptide" evidence="2">
    <location>
        <begin position="1"/>
        <end position="23"/>
    </location>
</feature>
<keyword evidence="1" id="KW-0812">Transmembrane</keyword>